<proteinExistence type="predicted"/>
<dbReference type="Proteomes" id="UP001221217">
    <property type="component" value="Unassembled WGS sequence"/>
</dbReference>
<accession>A0AAJ1MLD4</accession>
<dbReference type="EMBL" id="JAQQAL010000033">
    <property type="protein sequence ID" value="MDC7227776.1"/>
    <property type="molecule type" value="Genomic_DNA"/>
</dbReference>
<organism evidence="1 2">
    <name type="scientific">Candidatus Thalassospirochaeta sargassi</name>
    <dbReference type="NCBI Taxonomy" id="3119039"/>
    <lineage>
        <taxon>Bacteria</taxon>
        <taxon>Pseudomonadati</taxon>
        <taxon>Spirochaetota</taxon>
        <taxon>Spirochaetia</taxon>
        <taxon>Spirochaetales</taxon>
        <taxon>Spirochaetaceae</taxon>
        <taxon>Candidatus Thalassospirochaeta</taxon>
    </lineage>
</organism>
<comment type="caution">
    <text evidence="1">The sequence shown here is derived from an EMBL/GenBank/DDBJ whole genome shotgun (WGS) entry which is preliminary data.</text>
</comment>
<gene>
    <name evidence="1" type="ORF">PQJ61_13510</name>
</gene>
<sequence length="289" mass="32566">MNLRNAFLSAFILIAATAFIFVSRAVSREGGSEEVYPDEYDSFYVVPQVALNYDASRLYDEITDLASSAGTDWVSLDSGDFTREVQYDDEHMLRVNDDLTDWEHILVNDELRKHIRVTQMDGYVHTRVFMWHAGGSGLYDADSEGGVVIFDEFAAITVKDEEDLQRTLGKKIFEHAEIEAPIAGDDYAVEDGIDAEIVGAFDSEHLMIRPDVISNPLMIDAGEQGYLESETYPDSQGETFDAPLFPELDGVEALMEKGFSPEFIAKAKIYENFTYDYEFVDWTPSDIGF</sequence>
<name>A0AAJ1MLD4_9SPIO</name>
<evidence type="ECO:0000313" key="2">
    <source>
        <dbReference type="Proteomes" id="UP001221217"/>
    </source>
</evidence>
<evidence type="ECO:0000313" key="1">
    <source>
        <dbReference type="EMBL" id="MDC7227776.1"/>
    </source>
</evidence>
<dbReference type="AlphaFoldDB" id="A0AAJ1MLD4"/>
<reference evidence="1 2" key="1">
    <citation type="submission" date="2022-12" db="EMBL/GenBank/DDBJ databases">
        <title>Metagenome assembled genome from gulf of manar.</title>
        <authorList>
            <person name="Kohli P."/>
            <person name="Pk S."/>
            <person name="Venkata Ramana C."/>
            <person name="Sasikala C."/>
        </authorList>
    </citation>
    <scope>NUCLEOTIDE SEQUENCE [LARGE SCALE GENOMIC DNA]</scope>
    <source>
        <strain evidence="1">JB008</strain>
    </source>
</reference>
<protein>
    <submittedName>
        <fullName evidence="1">Uncharacterized protein</fullName>
    </submittedName>
</protein>